<evidence type="ECO:0000256" key="8">
    <source>
        <dbReference type="ARBA" id="ARBA00023295"/>
    </source>
</evidence>
<evidence type="ECO:0000256" key="4">
    <source>
        <dbReference type="ARBA" id="ARBA00022525"/>
    </source>
</evidence>
<feature type="compositionally biased region" description="Low complexity" evidence="11">
    <location>
        <begin position="100"/>
        <end position="137"/>
    </location>
</feature>
<evidence type="ECO:0000256" key="5">
    <source>
        <dbReference type="ARBA" id="ARBA00022729"/>
    </source>
</evidence>
<reference evidence="13 14" key="1">
    <citation type="journal article" date="2015" name="Environ. Microbiol.">
        <title>Metagenome sequence of Elaphomyces granulatus from sporocarp tissue reveals Ascomycota ectomycorrhizal fingerprints of genome expansion and a Proteobacteria-rich microbiome.</title>
        <authorList>
            <person name="Quandt C.A."/>
            <person name="Kohler A."/>
            <person name="Hesse C.N."/>
            <person name="Sharpton T.J."/>
            <person name="Martin F."/>
            <person name="Spatafora J.W."/>
        </authorList>
    </citation>
    <scope>NUCLEOTIDE SEQUENCE [LARGE SCALE GENOMIC DNA]</scope>
    <source>
        <strain evidence="13 14">OSC145934</strain>
    </source>
</reference>
<evidence type="ECO:0000256" key="9">
    <source>
        <dbReference type="ARBA" id="ARBA00023316"/>
    </source>
</evidence>
<dbReference type="Proteomes" id="UP000243515">
    <property type="component" value="Unassembled WGS sequence"/>
</dbReference>
<keyword evidence="9" id="KW-0961">Cell wall biogenesis/degradation</keyword>
<comment type="similarity">
    <text evidence="2">Belongs to the SUN family.</text>
</comment>
<comment type="subcellular location">
    <subcellularLocation>
        <location evidence="1">Secreted</location>
        <location evidence="1">Cell wall</location>
    </subcellularLocation>
</comment>
<dbReference type="AlphaFoldDB" id="A0A232LW10"/>
<evidence type="ECO:0000256" key="1">
    <source>
        <dbReference type="ARBA" id="ARBA00004191"/>
    </source>
</evidence>
<dbReference type="GO" id="GO:0000272">
    <property type="term" value="P:polysaccharide catabolic process"/>
    <property type="evidence" value="ECO:0007669"/>
    <property type="project" value="UniProtKB-KW"/>
</dbReference>
<dbReference type="InterPro" id="IPR051526">
    <property type="entry name" value="Beta-Glucosidase_SUN"/>
</dbReference>
<feature type="region of interest" description="Disordered" evidence="11">
    <location>
        <begin position="70"/>
        <end position="156"/>
    </location>
</feature>
<accession>A0A232LW10</accession>
<proteinExistence type="inferred from homology"/>
<dbReference type="Pfam" id="PF03856">
    <property type="entry name" value="SUN"/>
    <property type="match status" value="1"/>
</dbReference>
<dbReference type="GO" id="GO:0009986">
    <property type="term" value="C:cell surface"/>
    <property type="evidence" value="ECO:0007669"/>
    <property type="project" value="TreeGrafter"/>
</dbReference>
<dbReference type="GO" id="GO:0016798">
    <property type="term" value="F:hydrolase activity, acting on glycosyl bonds"/>
    <property type="evidence" value="ECO:0007669"/>
    <property type="project" value="UniProtKB-KW"/>
</dbReference>
<evidence type="ECO:0000256" key="6">
    <source>
        <dbReference type="ARBA" id="ARBA00022801"/>
    </source>
</evidence>
<dbReference type="InterPro" id="IPR005556">
    <property type="entry name" value="SUN"/>
</dbReference>
<evidence type="ECO:0000256" key="10">
    <source>
        <dbReference type="ARBA" id="ARBA00023326"/>
    </source>
</evidence>
<evidence type="ECO:0000256" key="12">
    <source>
        <dbReference type="SAM" id="SignalP"/>
    </source>
</evidence>
<gene>
    <name evidence="13" type="ORF">Egran_04231</name>
</gene>
<evidence type="ECO:0008006" key="15">
    <source>
        <dbReference type="Google" id="ProtNLM"/>
    </source>
</evidence>
<sequence>MKVSPLAVVLVAAGSFVAAQSHHHHQHRHLHVPRAPDASAGETYYVYELNGESIPQAQACNGIQDGKLKYADGEAPPDACGPKTSVPQSTAEKPDAFYEAPPTTSASSTSTSTSSTSSSTSTTSSAPAPPAYTSAPSNQPSNSGGNGVNSEFPDGQLDCGTFPSDYGAISLTYLGFNGWSGLQQVKMSGGQATNIVTGVSGDNCQDGYMCSYACPSGYQKSQWPESQGSSGQSVGGLACINGKLHLTNPGLSKSLCIPGVGGIKVQNKLQKIVSVCRTDYPGTESETIPLGVEPGQTDELTCPDGANYYKWEGKSTSAQYYINPQGYPPNEACQWCNSSTPIGNFAPMNLGLGQNGDIYMSLFPNSPTTDSKLDFNVRVEGNDLSGVCKYESGVYYDSNGPNSHGCTTCIPASGSATIVFY</sequence>
<keyword evidence="10" id="KW-0624">Polysaccharide degradation</keyword>
<evidence type="ECO:0000256" key="7">
    <source>
        <dbReference type="ARBA" id="ARBA00023277"/>
    </source>
</evidence>
<keyword evidence="8" id="KW-0326">Glycosidase</keyword>
<dbReference type="GO" id="GO:0009277">
    <property type="term" value="C:fungal-type cell wall"/>
    <property type="evidence" value="ECO:0007669"/>
    <property type="project" value="TreeGrafter"/>
</dbReference>
<organism evidence="13 14">
    <name type="scientific">Elaphomyces granulatus</name>
    <dbReference type="NCBI Taxonomy" id="519963"/>
    <lineage>
        <taxon>Eukaryota</taxon>
        <taxon>Fungi</taxon>
        <taxon>Dikarya</taxon>
        <taxon>Ascomycota</taxon>
        <taxon>Pezizomycotina</taxon>
        <taxon>Eurotiomycetes</taxon>
        <taxon>Eurotiomycetidae</taxon>
        <taxon>Eurotiales</taxon>
        <taxon>Elaphomycetaceae</taxon>
        <taxon>Elaphomyces</taxon>
    </lineage>
</organism>
<evidence type="ECO:0000313" key="13">
    <source>
        <dbReference type="EMBL" id="OXV08007.1"/>
    </source>
</evidence>
<keyword evidence="7" id="KW-0119">Carbohydrate metabolism</keyword>
<keyword evidence="14" id="KW-1185">Reference proteome</keyword>
<keyword evidence="4" id="KW-0964">Secreted</keyword>
<dbReference type="GO" id="GO:0031505">
    <property type="term" value="P:fungal-type cell wall organization"/>
    <property type="evidence" value="ECO:0007669"/>
    <property type="project" value="TreeGrafter"/>
</dbReference>
<name>A0A232LW10_9EURO</name>
<protein>
    <recommendedName>
        <fullName evidence="15">SUN domain-containing protein</fullName>
    </recommendedName>
</protein>
<evidence type="ECO:0000256" key="2">
    <source>
        <dbReference type="ARBA" id="ARBA00010579"/>
    </source>
</evidence>
<dbReference type="OrthoDB" id="5339822at2759"/>
<dbReference type="PANTHER" id="PTHR31316:SF0">
    <property type="entry name" value="SECRETED BETA-GLUCOSIDASE SIM1-RELATED"/>
    <property type="match status" value="1"/>
</dbReference>
<evidence type="ECO:0000256" key="3">
    <source>
        <dbReference type="ARBA" id="ARBA00022512"/>
    </source>
</evidence>
<keyword evidence="3" id="KW-0134">Cell wall</keyword>
<dbReference type="EMBL" id="NPHW01004374">
    <property type="protein sequence ID" value="OXV08007.1"/>
    <property type="molecule type" value="Genomic_DNA"/>
</dbReference>
<comment type="caution">
    <text evidence="13">The sequence shown here is derived from an EMBL/GenBank/DDBJ whole genome shotgun (WGS) entry which is preliminary data.</text>
</comment>
<keyword evidence="5 12" id="KW-0732">Signal</keyword>
<evidence type="ECO:0000256" key="11">
    <source>
        <dbReference type="SAM" id="MobiDB-lite"/>
    </source>
</evidence>
<feature type="chain" id="PRO_5012421031" description="SUN domain-containing protein" evidence="12">
    <location>
        <begin position="20"/>
        <end position="421"/>
    </location>
</feature>
<keyword evidence="6" id="KW-0378">Hydrolase</keyword>
<dbReference type="PANTHER" id="PTHR31316">
    <property type="entry name" value="BETA-GLUCOSIDASE-LIKE PROTEIN NCA3, MITOCHONDRIAL-RELATED"/>
    <property type="match status" value="1"/>
</dbReference>
<feature type="signal peptide" evidence="12">
    <location>
        <begin position="1"/>
        <end position="19"/>
    </location>
</feature>
<evidence type="ECO:0000313" key="14">
    <source>
        <dbReference type="Proteomes" id="UP000243515"/>
    </source>
</evidence>